<organism evidence="1">
    <name type="scientific">Blackfly microvirus SF02</name>
    <dbReference type="NCBI Taxonomy" id="2576452"/>
    <lineage>
        <taxon>Viruses</taxon>
        <taxon>Monodnaviria</taxon>
        <taxon>Sangervirae</taxon>
        <taxon>Phixviricota</taxon>
        <taxon>Malgrandaviricetes</taxon>
        <taxon>Petitvirales</taxon>
        <taxon>Microviridae</taxon>
        <taxon>Microvirus</taxon>
    </lineage>
</organism>
<evidence type="ECO:0000313" key="1">
    <source>
        <dbReference type="EMBL" id="QCQ85008.1"/>
    </source>
</evidence>
<sequence>MLRAAGGYRSILDISLLDIKNYNMTKKQLCLVRNAYNSKYFPKGYETDFGPSEAVPDQAMSMRTIFERFAVGLPLGGAKIPMYDEENTLPDIRTLDLAEIQEMKENFTNEIVQIKQKREAYHAWKKSAEQQKQMATIANGPTGVVPSGAAAGG</sequence>
<dbReference type="EMBL" id="MK249207">
    <property type="protein sequence ID" value="QCQ85008.1"/>
    <property type="molecule type" value="Genomic_DNA"/>
</dbReference>
<reference evidence="1" key="1">
    <citation type="submission" date="2018-12" db="EMBL/GenBank/DDBJ databases">
        <title>Singled stranded DNA viruses identified in blackflies (Austrosimulium ungulatum) sampled in New Zealand.</title>
        <authorList>
            <person name="Kraberger S."/>
            <person name="Fontenele R.S."/>
            <person name="Schmidlin K."/>
            <person name="Walters M."/>
            <person name="Varsani A."/>
        </authorList>
    </citation>
    <scope>NUCLEOTIDE SEQUENCE [LARGE SCALE GENOMIC DNA]</scope>
    <source>
        <strain evidence="1">150</strain>
    </source>
</reference>
<name>A0A4P8PKG4_9VIRU</name>
<proteinExistence type="predicted"/>
<accession>A0A4P8PKG4</accession>
<dbReference type="Proteomes" id="UP000324939">
    <property type="component" value="Segment"/>
</dbReference>
<protein>
    <submittedName>
        <fullName evidence="1">Uncharacterized protein</fullName>
    </submittedName>
</protein>